<proteinExistence type="predicted"/>
<dbReference type="Proteomes" id="UP000059574">
    <property type="component" value="Chromosome"/>
</dbReference>
<dbReference type="RefSeq" id="WP_062286670.1">
    <property type="nucleotide sequence ID" value="NZ_CP013200.1"/>
</dbReference>
<accession>A0A0S2LXV2</accession>
<dbReference type="Gene3D" id="3.40.960.10">
    <property type="entry name" value="VSR Endonuclease"/>
    <property type="match status" value="1"/>
</dbReference>
<dbReference type="Pfam" id="PF04480">
    <property type="entry name" value="DUF559"/>
    <property type="match status" value="1"/>
</dbReference>
<reference evidence="2 3" key="2">
    <citation type="journal article" date="2016" name="J. Biotechnol.">
        <title>Complete genome sequence of Arthrobacter alpinus ERGS4:06, a yellow pigmented bacterium tolerant to cold and radiations isolated from Sikkim Himalaya.</title>
        <authorList>
            <person name="Kumar R."/>
            <person name="Singh D."/>
            <person name="Swarnkar M.K."/>
            <person name="Singh A.K."/>
            <person name="Kumar S."/>
        </authorList>
    </citation>
    <scope>NUCLEOTIDE SEQUENCE [LARGE SCALE GENOMIC DNA]</scope>
    <source>
        <strain evidence="2 3">ERGS4:06</strain>
    </source>
</reference>
<sequence>MEPSDAFSLTQVPFTYREALASGLTPDQLKNRQHINVSHGIYRPHGWDFDLRDAARVLSAASPGAWISHSTAARLHELILPPWLADSDELHLSKPRQLPQLRRKGIVSHNVTALRGEIESVDGMQLSTRSRTWLDLARVLPLPDLVCMGDQLIRLPRAEFEGRSEPYATVTSLREMASRHRNLQGIVRARDALNLMRVGADSAPETLLRLAIADAGLPEPELQLNLWSRNDGPSADAGYRARRIAMQYDGAHHLDELQQFSDRRRDKAFENAGWAVLIFTQKDLADGFQDAVKRIRKALYQAWRDPKLASGFEGKR</sequence>
<evidence type="ECO:0000259" key="1">
    <source>
        <dbReference type="Pfam" id="PF04480"/>
    </source>
</evidence>
<evidence type="ECO:0000313" key="2">
    <source>
        <dbReference type="EMBL" id="ALO66048.1"/>
    </source>
</evidence>
<dbReference type="InterPro" id="IPR011335">
    <property type="entry name" value="Restrct_endonuc-II-like"/>
</dbReference>
<dbReference type="OrthoDB" id="3234479at2"/>
<evidence type="ECO:0000313" key="3">
    <source>
        <dbReference type="Proteomes" id="UP000059574"/>
    </source>
</evidence>
<dbReference type="EMBL" id="CP013200">
    <property type="protein sequence ID" value="ALO66048.1"/>
    <property type="molecule type" value="Genomic_DNA"/>
</dbReference>
<dbReference type="SUPFAM" id="SSF52980">
    <property type="entry name" value="Restriction endonuclease-like"/>
    <property type="match status" value="1"/>
</dbReference>
<organism evidence="2 3">
    <name type="scientific">Arthrobacter alpinus</name>
    <dbReference type="NCBI Taxonomy" id="656366"/>
    <lineage>
        <taxon>Bacteria</taxon>
        <taxon>Bacillati</taxon>
        <taxon>Actinomycetota</taxon>
        <taxon>Actinomycetes</taxon>
        <taxon>Micrococcales</taxon>
        <taxon>Micrococcaceae</taxon>
        <taxon>Arthrobacter</taxon>
    </lineage>
</organism>
<name>A0A0S2LXV2_9MICC</name>
<feature type="domain" description="DUF559" evidence="1">
    <location>
        <begin position="242"/>
        <end position="299"/>
    </location>
</feature>
<reference evidence="3" key="1">
    <citation type="submission" date="2015-11" db="EMBL/GenBank/DDBJ databases">
        <authorList>
            <person name="Kumar R."/>
            <person name="Singh D."/>
            <person name="Swarnkar M.K."/>
            <person name="Singh A.K."/>
            <person name="Kumar S."/>
        </authorList>
    </citation>
    <scope>NUCLEOTIDE SEQUENCE [LARGE SCALE GENOMIC DNA]</scope>
    <source>
        <strain evidence="3">ERGS4:06</strain>
    </source>
</reference>
<dbReference type="InterPro" id="IPR007569">
    <property type="entry name" value="DUF559"/>
</dbReference>
<gene>
    <name evidence="2" type="ORF">AS189_05465</name>
</gene>
<dbReference type="AlphaFoldDB" id="A0A0S2LXV2"/>
<protein>
    <recommendedName>
        <fullName evidence="1">DUF559 domain-containing protein</fullName>
    </recommendedName>
</protein>